<feature type="compositionally biased region" description="Low complexity" evidence="1">
    <location>
        <begin position="422"/>
        <end position="436"/>
    </location>
</feature>
<feature type="compositionally biased region" description="Low complexity" evidence="1">
    <location>
        <begin position="98"/>
        <end position="107"/>
    </location>
</feature>
<evidence type="ECO:0000256" key="1">
    <source>
        <dbReference type="SAM" id="MobiDB-lite"/>
    </source>
</evidence>
<keyword evidence="3" id="KW-1185">Reference proteome</keyword>
<feature type="compositionally biased region" description="Polar residues" evidence="1">
    <location>
        <begin position="40"/>
        <end position="64"/>
    </location>
</feature>
<evidence type="ECO:0000313" key="2">
    <source>
        <dbReference type="EMBL" id="KZT35287.1"/>
    </source>
</evidence>
<proteinExistence type="predicted"/>
<evidence type="ECO:0000313" key="3">
    <source>
        <dbReference type="Proteomes" id="UP000076798"/>
    </source>
</evidence>
<feature type="compositionally biased region" description="Polar residues" evidence="1">
    <location>
        <begin position="344"/>
        <end position="361"/>
    </location>
</feature>
<feature type="compositionally biased region" description="Pro residues" evidence="1">
    <location>
        <begin position="442"/>
        <end position="452"/>
    </location>
</feature>
<reference evidence="2 3" key="1">
    <citation type="journal article" date="2016" name="Mol. Biol. Evol.">
        <title>Comparative Genomics of Early-Diverging Mushroom-Forming Fungi Provides Insights into the Origins of Lignocellulose Decay Capabilities.</title>
        <authorList>
            <person name="Nagy L.G."/>
            <person name="Riley R."/>
            <person name="Tritt A."/>
            <person name="Adam C."/>
            <person name="Daum C."/>
            <person name="Floudas D."/>
            <person name="Sun H."/>
            <person name="Yadav J.S."/>
            <person name="Pangilinan J."/>
            <person name="Larsson K.H."/>
            <person name="Matsuura K."/>
            <person name="Barry K."/>
            <person name="Labutti K."/>
            <person name="Kuo R."/>
            <person name="Ohm R.A."/>
            <person name="Bhattacharya S.S."/>
            <person name="Shirouzu T."/>
            <person name="Yoshinaga Y."/>
            <person name="Martin F.M."/>
            <person name="Grigoriev I.V."/>
            <person name="Hibbett D.S."/>
        </authorList>
    </citation>
    <scope>NUCLEOTIDE SEQUENCE [LARGE SCALE GENOMIC DNA]</scope>
    <source>
        <strain evidence="2 3">HHB10207 ss-3</strain>
    </source>
</reference>
<protein>
    <submittedName>
        <fullName evidence="2">Uncharacterized protein</fullName>
    </submittedName>
</protein>
<feature type="compositionally biased region" description="Polar residues" evidence="1">
    <location>
        <begin position="310"/>
        <end position="328"/>
    </location>
</feature>
<gene>
    <name evidence="2" type="ORF">SISSUDRAFT_186301</name>
</gene>
<accession>A0A166AG35</accession>
<feature type="compositionally biased region" description="Polar residues" evidence="1">
    <location>
        <begin position="191"/>
        <end position="201"/>
    </location>
</feature>
<feature type="compositionally biased region" description="Low complexity" evidence="1">
    <location>
        <begin position="236"/>
        <end position="247"/>
    </location>
</feature>
<dbReference type="Proteomes" id="UP000076798">
    <property type="component" value="Unassembled WGS sequence"/>
</dbReference>
<dbReference type="EMBL" id="KV428145">
    <property type="protein sequence ID" value="KZT35287.1"/>
    <property type="molecule type" value="Genomic_DNA"/>
</dbReference>
<sequence>MAGYPSDNNWNAQKRQPRPNQTSQAQFGQAPHSDIHGTSLFPNSDQPSAFQPSLSGVSSGNLNPTLGGPGILDNLRSDVGSPTQRRQNYGVLPPPGGSPHSSGSPGSQSEWNFKNVGLTSPRSNPLGTQEPGFFDESPPRPRGGSLNFDSNRDPVGLPNRLQPNTGVPSGLNDYRNDNDNPFPGQSPRLGTATSQYSSTTTRDFRDGPNPGGSLSNLGLDDIGPLPSTQNRDRRGGPNPVGNLGNLGQDEIGPLPSIQTRNPHVSTRLGNPGPPGYNSSGLTSSGPRSPLDAPDMMARQPLSINDRRYNDNASFNDTRNTGSLNVHNTRSMDVDHSSIRGPNQPYGNPATTTGQMPPTTREQIPGYGASGQQGFAENRSGVLRPLNGPNSQYPNATDYGQPRSGVGFNTGPYDSKGPFGPTSSASQRSSARQPPSSRETAPNYPPPPGPPPFANSQTRYEGRNNTSRAGSVFGTDDEDDRSRRLRRNQVKAREKRGDALKQLRVVLYNDEPALDRRIPEADLLRDATRRIRADRDDMEELKDTLRHYNLIHAHEDLTPRELIRRIDTVLRRVPDLDSGL</sequence>
<feature type="compositionally biased region" description="Polar residues" evidence="1">
    <location>
        <begin position="1"/>
        <end position="27"/>
    </location>
</feature>
<feature type="region of interest" description="Disordered" evidence="1">
    <location>
        <begin position="1"/>
        <end position="494"/>
    </location>
</feature>
<name>A0A166AG35_9AGAM</name>
<feature type="compositionally biased region" description="Polar residues" evidence="1">
    <location>
        <begin position="256"/>
        <end position="268"/>
    </location>
</feature>
<feature type="compositionally biased region" description="Polar residues" evidence="1">
    <location>
        <begin position="108"/>
        <end position="127"/>
    </location>
</feature>
<organism evidence="2 3">
    <name type="scientific">Sistotremastrum suecicum HHB10207 ss-3</name>
    <dbReference type="NCBI Taxonomy" id="1314776"/>
    <lineage>
        <taxon>Eukaryota</taxon>
        <taxon>Fungi</taxon>
        <taxon>Dikarya</taxon>
        <taxon>Basidiomycota</taxon>
        <taxon>Agaricomycotina</taxon>
        <taxon>Agaricomycetes</taxon>
        <taxon>Sistotremastrales</taxon>
        <taxon>Sistotremastraceae</taxon>
        <taxon>Sistotremastrum</taxon>
    </lineage>
</organism>
<feature type="compositionally biased region" description="Polar residues" evidence="1">
    <location>
        <begin position="453"/>
        <end position="468"/>
    </location>
</feature>
<dbReference type="AlphaFoldDB" id="A0A166AG35"/>